<accession>A0A183MBX8</accession>
<feature type="non-terminal residue" evidence="1">
    <location>
        <position position="1"/>
    </location>
</feature>
<name>A0A183MBX8_9TREM</name>
<gene>
    <name evidence="1" type="ORF">SMRZ_LOCUS13554</name>
</gene>
<evidence type="ECO:0000313" key="1">
    <source>
        <dbReference type="EMBL" id="VDP06923.1"/>
    </source>
</evidence>
<dbReference type="EMBL" id="UZAI01010361">
    <property type="protein sequence ID" value="VDP06923.1"/>
    <property type="molecule type" value="Genomic_DNA"/>
</dbReference>
<protein>
    <submittedName>
        <fullName evidence="1">Uncharacterized protein</fullName>
    </submittedName>
</protein>
<dbReference type="STRING" id="48269.A0A183MBX8"/>
<dbReference type="SUPFAM" id="SSF158235">
    <property type="entry name" value="SOCS box-like"/>
    <property type="match status" value="1"/>
</dbReference>
<proteinExistence type="predicted"/>
<dbReference type="InterPro" id="IPR036036">
    <property type="entry name" value="SOCS_box-like_dom_sf"/>
</dbReference>
<evidence type="ECO:0000313" key="2">
    <source>
        <dbReference type="Proteomes" id="UP000277204"/>
    </source>
</evidence>
<reference evidence="1 2" key="1">
    <citation type="submission" date="2018-11" db="EMBL/GenBank/DDBJ databases">
        <authorList>
            <consortium name="Pathogen Informatics"/>
        </authorList>
    </citation>
    <scope>NUCLEOTIDE SEQUENCE [LARGE SCALE GENOMIC DNA]</scope>
    <source>
        <strain evidence="1 2">Zambia</strain>
    </source>
</reference>
<keyword evidence="2" id="KW-1185">Reference proteome</keyword>
<dbReference type="InterPro" id="IPR001496">
    <property type="entry name" value="SOCS_box"/>
</dbReference>
<sequence length="268" mass="31773">NNNNNNNNGNNNSNNSGNNNNSNNNDDDNNNTTTDNNSSNNNMPKMIKQSILLLINLLVLKCTIPTIEDFSEFIENLPLCKLYIKYYYYHNNKYHEFYKRLIHLHQLCYEFINKPLSLKLLTRNKIRKQIGGIDFYKKINNIDLPRQLITFIQYINYEQFVIMNDIPKQLIQLIQGEWIDINSTISCNNNNNNKLEESMNIFNQSNDLEQINNNNHDNEEQLTMNNNNSLQRGRASERQHIHMYQRRINKQKQPLRPTSAPLFRTFVR</sequence>
<dbReference type="GO" id="GO:0035556">
    <property type="term" value="P:intracellular signal transduction"/>
    <property type="evidence" value="ECO:0007669"/>
    <property type="project" value="InterPro"/>
</dbReference>
<dbReference type="SMART" id="SM00969">
    <property type="entry name" value="SOCS_box"/>
    <property type="match status" value="1"/>
</dbReference>
<organism evidence="1 2">
    <name type="scientific">Schistosoma margrebowiei</name>
    <dbReference type="NCBI Taxonomy" id="48269"/>
    <lineage>
        <taxon>Eukaryota</taxon>
        <taxon>Metazoa</taxon>
        <taxon>Spiralia</taxon>
        <taxon>Lophotrochozoa</taxon>
        <taxon>Platyhelminthes</taxon>
        <taxon>Trematoda</taxon>
        <taxon>Digenea</taxon>
        <taxon>Strigeidida</taxon>
        <taxon>Schistosomatoidea</taxon>
        <taxon>Schistosomatidae</taxon>
        <taxon>Schistosoma</taxon>
    </lineage>
</organism>
<dbReference type="AlphaFoldDB" id="A0A183MBX8"/>
<dbReference type="Proteomes" id="UP000277204">
    <property type="component" value="Unassembled WGS sequence"/>
</dbReference>